<sequence>MRNIILIIIGFILTINLSAQTSRKVIQLTGDISDKYPIVMTLNIENGKVFGFYYYEKYKTKILLVGQMTGNKFTLNESPDYESDFKTGFIGEIIDSNFIGNWVDKTKEKTLKCDLIINSETHANLTTDILGIEGTYESIYNSEKYIGSVNLKNIAGDLFCFEISNGTESGCVGFLNGLVELKELKSGIFSTQSCEKLEFQLTSNELTVIEYNCDLHGMRCPFEGKYRKKE</sequence>
<protein>
    <submittedName>
        <fullName evidence="1">Uncharacterized protein</fullName>
    </submittedName>
</protein>
<keyword evidence="2" id="KW-1185">Reference proteome</keyword>
<dbReference type="Proteomes" id="UP001209229">
    <property type="component" value="Unassembled WGS sequence"/>
</dbReference>
<evidence type="ECO:0000313" key="1">
    <source>
        <dbReference type="EMBL" id="MCW3788920.1"/>
    </source>
</evidence>
<dbReference type="EMBL" id="JAPDPJ010000071">
    <property type="protein sequence ID" value="MCW3788920.1"/>
    <property type="molecule type" value="Genomic_DNA"/>
</dbReference>
<comment type="caution">
    <text evidence="1">The sequence shown here is derived from an EMBL/GenBank/DDBJ whole genome shotgun (WGS) entry which is preliminary data.</text>
</comment>
<reference evidence="1" key="1">
    <citation type="submission" date="2022-10" db="EMBL/GenBank/DDBJ databases">
        <authorList>
            <person name="Yu W.X."/>
        </authorList>
    </citation>
    <scope>NUCLEOTIDE SEQUENCE</scope>
    <source>
        <strain evidence="1">AAT</strain>
    </source>
</reference>
<dbReference type="AlphaFoldDB" id="A0AAE3M974"/>
<organism evidence="1 2">
    <name type="scientific">Plebeiibacterium sediminum</name>
    <dbReference type="NCBI Taxonomy" id="2992112"/>
    <lineage>
        <taxon>Bacteria</taxon>
        <taxon>Pseudomonadati</taxon>
        <taxon>Bacteroidota</taxon>
        <taxon>Bacteroidia</taxon>
        <taxon>Marinilabiliales</taxon>
        <taxon>Marinilabiliaceae</taxon>
        <taxon>Plebeiibacterium</taxon>
    </lineage>
</organism>
<dbReference type="RefSeq" id="WP_301192476.1">
    <property type="nucleotide sequence ID" value="NZ_JAPDPJ010000071.1"/>
</dbReference>
<evidence type="ECO:0000313" key="2">
    <source>
        <dbReference type="Proteomes" id="UP001209229"/>
    </source>
</evidence>
<gene>
    <name evidence="1" type="ORF">OM075_20795</name>
</gene>
<name>A0AAE3M974_9BACT</name>
<proteinExistence type="predicted"/>
<accession>A0AAE3M974</accession>